<keyword evidence="3" id="KW-1185">Reference proteome</keyword>
<dbReference type="EMBL" id="DF968183">
    <property type="protein sequence ID" value="GAP45018.1"/>
    <property type="molecule type" value="Genomic_DNA"/>
</dbReference>
<keyword evidence="1" id="KW-0472">Membrane</keyword>
<evidence type="ECO:0000256" key="1">
    <source>
        <dbReference type="SAM" id="Phobius"/>
    </source>
</evidence>
<feature type="transmembrane region" description="Helical" evidence="1">
    <location>
        <begin position="9"/>
        <end position="30"/>
    </location>
</feature>
<evidence type="ECO:0008006" key="4">
    <source>
        <dbReference type="Google" id="ProtNLM"/>
    </source>
</evidence>
<accession>A0A0S7BVW0</accession>
<organism evidence="2">
    <name type="scientific">Lentimicrobium saccharophilum</name>
    <dbReference type="NCBI Taxonomy" id="1678841"/>
    <lineage>
        <taxon>Bacteria</taxon>
        <taxon>Pseudomonadati</taxon>
        <taxon>Bacteroidota</taxon>
        <taxon>Bacteroidia</taxon>
        <taxon>Bacteroidales</taxon>
        <taxon>Lentimicrobiaceae</taxon>
        <taxon>Lentimicrobium</taxon>
    </lineage>
</organism>
<keyword evidence="1" id="KW-0812">Transmembrane</keyword>
<dbReference type="Proteomes" id="UP000053091">
    <property type="component" value="Unassembled WGS sequence"/>
</dbReference>
<evidence type="ECO:0000313" key="2">
    <source>
        <dbReference type="EMBL" id="GAP45018.1"/>
    </source>
</evidence>
<dbReference type="AlphaFoldDB" id="A0A0S7BVW0"/>
<protein>
    <recommendedName>
        <fullName evidence="4">Periplasmic heavy metal sensor</fullName>
    </recommendedName>
</protein>
<dbReference type="STRING" id="1678841.TBC1_12834"/>
<dbReference type="RefSeq" id="WP_062045049.1">
    <property type="nucleotide sequence ID" value="NZ_DF968183.1"/>
</dbReference>
<dbReference type="Gene3D" id="1.20.120.1490">
    <property type="match status" value="1"/>
</dbReference>
<proteinExistence type="predicted"/>
<sequence>MITARTSRIILLLIILLTVINLAAVFTVYYKVRQTETATDQKSDSSMFMWERNRPRPAMIIREAGFDENQAMQFHDSRLRQRDLVAPLFAELKDLNGELIAEVMKDHPDSLRIEQLCFLIGDIHGEIKLKTVGHMRDVWNIARPEQRDELVLFYHELLKGDVPPAGRGEGHRFRRGRR</sequence>
<name>A0A0S7BVW0_9BACT</name>
<gene>
    <name evidence="2" type="ORF">TBC1_12834</name>
</gene>
<keyword evidence="1" id="KW-1133">Transmembrane helix</keyword>
<reference evidence="2" key="1">
    <citation type="journal article" date="2015" name="Genome Announc.">
        <title>Draft Genome Sequence of Bacteroidales Strain TBC1, a Novel Isolate from a Methanogenic Wastewater Treatment System.</title>
        <authorList>
            <person name="Tourlousse D.M."/>
            <person name="Matsuura N."/>
            <person name="Sun L."/>
            <person name="Toyonaga M."/>
            <person name="Kuroda K."/>
            <person name="Ohashi A."/>
            <person name="Cruz R."/>
            <person name="Yamaguchi T."/>
            <person name="Sekiguchi Y."/>
        </authorList>
    </citation>
    <scope>NUCLEOTIDE SEQUENCE [LARGE SCALE GENOMIC DNA]</scope>
    <source>
        <strain evidence="2">TBC1</strain>
    </source>
</reference>
<evidence type="ECO:0000313" key="3">
    <source>
        <dbReference type="Proteomes" id="UP000053091"/>
    </source>
</evidence>